<evidence type="ECO:0000313" key="3">
    <source>
        <dbReference type="Proteomes" id="UP000494111"/>
    </source>
</evidence>
<organism evidence="2 3">
    <name type="scientific">Achromobacter deleyi</name>
    <dbReference type="NCBI Taxonomy" id="1353891"/>
    <lineage>
        <taxon>Bacteria</taxon>
        <taxon>Pseudomonadati</taxon>
        <taxon>Pseudomonadota</taxon>
        <taxon>Betaproteobacteria</taxon>
        <taxon>Burkholderiales</taxon>
        <taxon>Alcaligenaceae</taxon>
        <taxon>Achromobacter</taxon>
    </lineage>
</organism>
<feature type="region of interest" description="Disordered" evidence="1">
    <location>
        <begin position="1"/>
        <end position="49"/>
    </location>
</feature>
<evidence type="ECO:0000313" key="2">
    <source>
        <dbReference type="EMBL" id="CAB3697050.1"/>
    </source>
</evidence>
<proteinExistence type="predicted"/>
<protein>
    <submittedName>
        <fullName evidence="2">Uncharacterized protein</fullName>
    </submittedName>
</protein>
<dbReference type="Proteomes" id="UP000494111">
    <property type="component" value="Unassembled WGS sequence"/>
</dbReference>
<evidence type="ECO:0000256" key="1">
    <source>
        <dbReference type="SAM" id="MobiDB-lite"/>
    </source>
</evidence>
<gene>
    <name evidence="2" type="ORF">LMG3458_02442</name>
</gene>
<sequence length="74" mass="8263">MRPRESEGKAEGLDEDDNGEVRSEGSGPQSWALDTESRRQTGGLRSHNAKRFNTLYRQYGSTMECHCSPSNIST</sequence>
<dbReference type="EMBL" id="CADIJO010000007">
    <property type="protein sequence ID" value="CAB3697050.1"/>
    <property type="molecule type" value="Genomic_DNA"/>
</dbReference>
<reference evidence="2 3" key="1">
    <citation type="submission" date="2020-04" db="EMBL/GenBank/DDBJ databases">
        <authorList>
            <person name="De Canck E."/>
        </authorList>
    </citation>
    <scope>NUCLEOTIDE SEQUENCE [LARGE SCALE GENOMIC DNA]</scope>
    <source>
        <strain evidence="2 3">LMG 3458</strain>
    </source>
</reference>
<accession>A0A6S6ZU30</accession>
<dbReference type="AlphaFoldDB" id="A0A6S6ZU30"/>
<name>A0A6S6ZU30_9BURK</name>
<feature type="compositionally biased region" description="Basic and acidic residues" evidence="1">
    <location>
        <begin position="1"/>
        <end position="12"/>
    </location>
</feature>